<evidence type="ECO:0000313" key="10">
    <source>
        <dbReference type="Proteomes" id="UP001214250"/>
    </source>
</evidence>
<keyword evidence="10" id="KW-1185">Reference proteome</keyword>
<dbReference type="Pfam" id="PF07681">
    <property type="entry name" value="DoxX"/>
    <property type="match status" value="1"/>
</dbReference>
<sequence>MSTTKDDKLSVDMALLLARLAFGGSMLMAHGWPKLQNFTLVSEKFPSLFGLSSSTCLGLAVFAEFFCSILLILGLTSRFALSQLIATMAVGVYFHTTVLKQQLFDAPGKPSGELPFIYLMIFIILMILGSGRVSLDAVIKTKRANRPTSKPSSKSSDKKKAPKKK</sequence>
<evidence type="ECO:0000256" key="4">
    <source>
        <dbReference type="ARBA" id="ARBA00022692"/>
    </source>
</evidence>
<dbReference type="PANTHER" id="PTHR33452:SF1">
    <property type="entry name" value="INNER MEMBRANE PROTEIN YPHA-RELATED"/>
    <property type="match status" value="1"/>
</dbReference>
<proteinExistence type="inferred from homology"/>
<gene>
    <name evidence="9" type="ORF">PQO03_09380</name>
</gene>
<evidence type="ECO:0000313" key="9">
    <source>
        <dbReference type="EMBL" id="WDE95925.1"/>
    </source>
</evidence>
<evidence type="ECO:0000256" key="6">
    <source>
        <dbReference type="ARBA" id="ARBA00023136"/>
    </source>
</evidence>
<keyword evidence="6 8" id="KW-0472">Membrane</keyword>
<evidence type="ECO:0000256" key="1">
    <source>
        <dbReference type="ARBA" id="ARBA00004651"/>
    </source>
</evidence>
<keyword evidence="3" id="KW-1003">Cell membrane</keyword>
<dbReference type="InterPro" id="IPR032808">
    <property type="entry name" value="DoxX"/>
</dbReference>
<comment type="similarity">
    <text evidence="2">Belongs to the DoxX family.</text>
</comment>
<keyword evidence="4 8" id="KW-0812">Transmembrane</keyword>
<organism evidence="9 10">
    <name type="scientific">Lentisphaera profundi</name>
    <dbReference type="NCBI Taxonomy" id="1658616"/>
    <lineage>
        <taxon>Bacteria</taxon>
        <taxon>Pseudomonadati</taxon>
        <taxon>Lentisphaerota</taxon>
        <taxon>Lentisphaeria</taxon>
        <taxon>Lentisphaerales</taxon>
        <taxon>Lentisphaeraceae</taxon>
        <taxon>Lentisphaera</taxon>
    </lineage>
</organism>
<comment type="subcellular location">
    <subcellularLocation>
        <location evidence="1">Cell membrane</location>
        <topology evidence="1">Multi-pass membrane protein</topology>
    </subcellularLocation>
</comment>
<dbReference type="PANTHER" id="PTHR33452">
    <property type="entry name" value="OXIDOREDUCTASE CATD-RELATED"/>
    <property type="match status" value="1"/>
</dbReference>
<feature type="region of interest" description="Disordered" evidence="7">
    <location>
        <begin position="143"/>
        <end position="165"/>
    </location>
</feature>
<reference evidence="9 10" key="1">
    <citation type="submission" date="2023-02" db="EMBL/GenBank/DDBJ databases">
        <title>Genome sequence of Lentisphaera profundi SAORIC-696.</title>
        <authorList>
            <person name="Kim e."/>
            <person name="Cho J.-C."/>
            <person name="Choi A."/>
            <person name="Kang I."/>
        </authorList>
    </citation>
    <scope>NUCLEOTIDE SEQUENCE [LARGE SCALE GENOMIC DNA]</scope>
    <source>
        <strain evidence="9 10">SAORIC-696</strain>
    </source>
</reference>
<name>A0ABY7VP48_9BACT</name>
<dbReference type="InterPro" id="IPR051907">
    <property type="entry name" value="DoxX-like_oxidoreductase"/>
</dbReference>
<accession>A0ABY7VP48</accession>
<feature type="transmembrane region" description="Helical" evidence="8">
    <location>
        <begin position="116"/>
        <end position="135"/>
    </location>
</feature>
<dbReference type="RefSeq" id="WP_274149816.1">
    <property type="nucleotide sequence ID" value="NZ_CP117811.1"/>
</dbReference>
<evidence type="ECO:0000256" key="7">
    <source>
        <dbReference type="SAM" id="MobiDB-lite"/>
    </source>
</evidence>
<dbReference type="EMBL" id="CP117811">
    <property type="protein sequence ID" value="WDE95925.1"/>
    <property type="molecule type" value="Genomic_DNA"/>
</dbReference>
<feature type="transmembrane region" description="Helical" evidence="8">
    <location>
        <begin position="79"/>
        <end position="96"/>
    </location>
</feature>
<keyword evidence="5 8" id="KW-1133">Transmembrane helix</keyword>
<dbReference type="Proteomes" id="UP001214250">
    <property type="component" value="Chromosome 1"/>
</dbReference>
<evidence type="ECO:0000256" key="5">
    <source>
        <dbReference type="ARBA" id="ARBA00022989"/>
    </source>
</evidence>
<evidence type="ECO:0000256" key="3">
    <source>
        <dbReference type="ARBA" id="ARBA00022475"/>
    </source>
</evidence>
<feature type="transmembrane region" description="Helical" evidence="8">
    <location>
        <begin position="9"/>
        <end position="29"/>
    </location>
</feature>
<protein>
    <submittedName>
        <fullName evidence="9">DoxX family protein</fullName>
    </submittedName>
</protein>
<evidence type="ECO:0000256" key="8">
    <source>
        <dbReference type="SAM" id="Phobius"/>
    </source>
</evidence>
<evidence type="ECO:0000256" key="2">
    <source>
        <dbReference type="ARBA" id="ARBA00006679"/>
    </source>
</evidence>
<feature type="transmembrane region" description="Helical" evidence="8">
    <location>
        <begin position="49"/>
        <end position="72"/>
    </location>
</feature>